<name>A0A1G8RXT8_9EURY</name>
<dbReference type="OrthoDB" id="381610at2157"/>
<dbReference type="AlphaFoldDB" id="A0A1G8RXT8"/>
<dbReference type="Proteomes" id="UP000198856">
    <property type="component" value="Unassembled WGS sequence"/>
</dbReference>
<dbReference type="EMBL" id="FNFC01000001">
    <property type="protein sequence ID" value="SDJ21752.1"/>
    <property type="molecule type" value="Genomic_DNA"/>
</dbReference>
<gene>
    <name evidence="2" type="ORF">SAMN05216226_101178</name>
</gene>
<keyword evidence="1" id="KW-0175">Coiled coil</keyword>
<organism evidence="2 3">
    <name type="scientific">Halovenus aranensis</name>
    <dbReference type="NCBI Taxonomy" id="890420"/>
    <lineage>
        <taxon>Archaea</taxon>
        <taxon>Methanobacteriati</taxon>
        <taxon>Methanobacteriota</taxon>
        <taxon>Stenosarchaea group</taxon>
        <taxon>Halobacteria</taxon>
        <taxon>Halobacteriales</taxon>
        <taxon>Haloarculaceae</taxon>
        <taxon>Halovenus</taxon>
    </lineage>
</organism>
<dbReference type="STRING" id="890420.SAMN05216226_101178"/>
<proteinExistence type="predicted"/>
<evidence type="ECO:0000256" key="1">
    <source>
        <dbReference type="SAM" id="Coils"/>
    </source>
</evidence>
<accession>A0A1G8RXT8</accession>
<sequence length="96" mass="11031">MGESPDDDSIEDRVESIETEMSDIEFDKIEARLDLIETEQEQLRADLDTVFESVRAQGDESPHIDSIQELHTRLSGLEENVSALRRSLEEIVDQRE</sequence>
<evidence type="ECO:0000313" key="2">
    <source>
        <dbReference type="EMBL" id="SDJ21752.1"/>
    </source>
</evidence>
<keyword evidence="3" id="KW-1185">Reference proteome</keyword>
<dbReference type="RefSeq" id="WP_092698472.1">
    <property type="nucleotide sequence ID" value="NZ_FNFC01000001.1"/>
</dbReference>
<protein>
    <submittedName>
        <fullName evidence="2">Uncharacterized protein</fullName>
    </submittedName>
</protein>
<reference evidence="2 3" key="1">
    <citation type="submission" date="2016-10" db="EMBL/GenBank/DDBJ databases">
        <authorList>
            <person name="de Groot N.N."/>
        </authorList>
    </citation>
    <scope>NUCLEOTIDE SEQUENCE [LARGE SCALE GENOMIC DNA]</scope>
    <source>
        <strain evidence="2 3">IBRC-M10015</strain>
    </source>
</reference>
<feature type="coiled-coil region" evidence="1">
    <location>
        <begin position="26"/>
        <end position="94"/>
    </location>
</feature>
<evidence type="ECO:0000313" key="3">
    <source>
        <dbReference type="Proteomes" id="UP000198856"/>
    </source>
</evidence>